<dbReference type="EC" id="4.3.1.17" evidence="3"/>
<dbReference type="PANTHER" id="PTHR48078">
    <property type="entry name" value="THREONINE DEHYDRATASE, MITOCHONDRIAL-RELATED"/>
    <property type="match status" value="1"/>
</dbReference>
<feature type="domain" description="Tryptophan synthase beta chain-like PALP" evidence="7">
    <location>
        <begin position="17"/>
        <end position="311"/>
    </location>
</feature>
<reference evidence="8 9" key="1">
    <citation type="submission" date="2024-02" db="EMBL/GenBank/DDBJ databases">
        <title>Discinaceae phylogenomics.</title>
        <authorList>
            <person name="Dirks A.C."/>
            <person name="James T.Y."/>
        </authorList>
    </citation>
    <scope>NUCLEOTIDE SEQUENCE [LARGE SCALE GENOMIC DNA]</scope>
    <source>
        <strain evidence="8 9">ACD0624</strain>
    </source>
</reference>
<proteinExistence type="inferred from homology"/>
<evidence type="ECO:0000313" key="8">
    <source>
        <dbReference type="EMBL" id="KAL0632933.1"/>
    </source>
</evidence>
<dbReference type="Gene3D" id="3.40.50.1100">
    <property type="match status" value="2"/>
</dbReference>
<sequence>MVTSNSSPPPRQKLPWIRTPLLESSALSKAAGCRVFMKMDLFQPSGSFKSRGVGNLCLKAVESRPGPIRFYSSSAGNAGLAAVNAARMLGQEATVVVPESTTELMKAKIRLAGGHVITHGASWKEADDYIRGLLEVDDQGVYCAPFDHPDVWEGNATLIGEIIDDLGGAPDAIIASVGGGGLFCGIQGGLEEHGLPNVPILAVETEGAASLNASLQAGELVTLSEITSIATSLGARQVASKTFELAKRPNVKSLVLSDAQAAMACCKLMDDERIAVEAACGVSAAVIYYGLLAKVIPNLNPESRVVLVVCGGSNVTVEILAGYRKKYGPGDILGDTSDTNIPVTHNI</sequence>
<evidence type="ECO:0000256" key="2">
    <source>
        <dbReference type="ARBA" id="ARBA00010869"/>
    </source>
</evidence>
<dbReference type="Pfam" id="PF00291">
    <property type="entry name" value="PALP"/>
    <property type="match status" value="1"/>
</dbReference>
<comment type="cofactor">
    <cofactor evidence="1">
        <name>pyridoxal 5'-phosphate</name>
        <dbReference type="ChEBI" id="CHEBI:597326"/>
    </cofactor>
</comment>
<comment type="similarity">
    <text evidence="2">Belongs to the serine/threonine dehydratase family.</text>
</comment>
<keyword evidence="4" id="KW-0663">Pyridoxal phosphate</keyword>
<comment type="caution">
    <text evidence="8">The sequence shown here is derived from an EMBL/GenBank/DDBJ whole genome shotgun (WGS) entry which is preliminary data.</text>
</comment>
<evidence type="ECO:0000256" key="3">
    <source>
        <dbReference type="ARBA" id="ARBA00012093"/>
    </source>
</evidence>
<dbReference type="GO" id="GO:0008797">
    <property type="term" value="F:aspartate ammonia-lyase activity"/>
    <property type="evidence" value="ECO:0007669"/>
    <property type="project" value="UniProtKB-EC"/>
</dbReference>
<dbReference type="InterPro" id="IPR001926">
    <property type="entry name" value="TrpB-like_PALP"/>
</dbReference>
<evidence type="ECO:0000256" key="4">
    <source>
        <dbReference type="ARBA" id="ARBA00022898"/>
    </source>
</evidence>
<dbReference type="InterPro" id="IPR000634">
    <property type="entry name" value="Ser/Thr_deHydtase_PyrdxlP-BS"/>
</dbReference>
<dbReference type="InterPro" id="IPR036052">
    <property type="entry name" value="TrpB-like_PALP_sf"/>
</dbReference>
<keyword evidence="5 8" id="KW-0456">Lyase</keyword>
<dbReference type="CDD" id="cd06448">
    <property type="entry name" value="L-Ser-dehyd"/>
    <property type="match status" value="1"/>
</dbReference>
<comment type="catalytic activity">
    <reaction evidence="6">
        <text>L-serine = pyruvate + NH4(+)</text>
        <dbReference type="Rhea" id="RHEA:19169"/>
        <dbReference type="ChEBI" id="CHEBI:15361"/>
        <dbReference type="ChEBI" id="CHEBI:28938"/>
        <dbReference type="ChEBI" id="CHEBI:33384"/>
        <dbReference type="EC" id="4.3.1.17"/>
    </reaction>
</comment>
<accession>A0ABR3GAT6</accession>
<keyword evidence="9" id="KW-1185">Reference proteome</keyword>
<protein>
    <recommendedName>
        <fullName evidence="3">L-serine ammonia-lyase</fullName>
        <ecNumber evidence="3">4.3.1.17</ecNumber>
    </recommendedName>
</protein>
<evidence type="ECO:0000256" key="5">
    <source>
        <dbReference type="ARBA" id="ARBA00023239"/>
    </source>
</evidence>
<evidence type="ECO:0000256" key="6">
    <source>
        <dbReference type="ARBA" id="ARBA00049406"/>
    </source>
</evidence>
<dbReference type="InterPro" id="IPR050147">
    <property type="entry name" value="Ser/Thr_Dehydratase"/>
</dbReference>
<dbReference type="SUPFAM" id="SSF53686">
    <property type="entry name" value="Tryptophan synthase beta subunit-like PLP-dependent enzymes"/>
    <property type="match status" value="1"/>
</dbReference>
<dbReference type="PANTHER" id="PTHR48078:SF2">
    <property type="entry name" value="CATABOLIC L-SERINE_THREONINE DEHYDRATASE"/>
    <property type="match status" value="1"/>
</dbReference>
<evidence type="ECO:0000256" key="1">
    <source>
        <dbReference type="ARBA" id="ARBA00001933"/>
    </source>
</evidence>
<gene>
    <name evidence="8" type="primary">CHA1</name>
    <name evidence="8" type="ORF">Q9L58_008162</name>
</gene>
<evidence type="ECO:0000313" key="9">
    <source>
        <dbReference type="Proteomes" id="UP001447188"/>
    </source>
</evidence>
<organism evidence="8 9">
    <name type="scientific">Discina gigas</name>
    <dbReference type="NCBI Taxonomy" id="1032678"/>
    <lineage>
        <taxon>Eukaryota</taxon>
        <taxon>Fungi</taxon>
        <taxon>Dikarya</taxon>
        <taxon>Ascomycota</taxon>
        <taxon>Pezizomycotina</taxon>
        <taxon>Pezizomycetes</taxon>
        <taxon>Pezizales</taxon>
        <taxon>Discinaceae</taxon>
        <taxon>Discina</taxon>
    </lineage>
</organism>
<dbReference type="Proteomes" id="UP001447188">
    <property type="component" value="Unassembled WGS sequence"/>
</dbReference>
<evidence type="ECO:0000259" key="7">
    <source>
        <dbReference type="Pfam" id="PF00291"/>
    </source>
</evidence>
<dbReference type="EMBL" id="JBBBZM010000143">
    <property type="protein sequence ID" value="KAL0632933.1"/>
    <property type="molecule type" value="Genomic_DNA"/>
</dbReference>
<name>A0ABR3GAT6_9PEZI</name>
<dbReference type="PROSITE" id="PS00165">
    <property type="entry name" value="DEHYDRATASE_SER_THR"/>
    <property type="match status" value="1"/>
</dbReference>